<sequence>MTNDSISADAMAAWPVPCSAVAAKPGTRLDYGDRIERVVAFIAIHLDEPLDLDRLAEVACFSPYHFHRVYRAITGETAAETLRRLRLHRAAGDLVRDSIAMPTIARRAGYGSVEAFTRAFGQSYGVTPAAYRKRGRINPPVPAGHRLATHRMEDSMHEVEIRDLPAYRIVGLPHTGPYMTIGVSFDRLFAWASKQGLAGPGTRSFAIYYDDPESVKPEELRSFAGLMLNLGVVEDGAIRVVDIPGGRHAVVRHRGPYAELGAVYRWLYGEWLPNSGHTPGNTPCYEEYLNNPRALPPAEWLTEICVPLAD</sequence>
<dbReference type="PROSITE" id="PS01124">
    <property type="entry name" value="HTH_ARAC_FAMILY_2"/>
    <property type="match status" value="1"/>
</dbReference>
<dbReference type="InterPro" id="IPR018062">
    <property type="entry name" value="HTH_AraC-typ_CS"/>
</dbReference>
<keyword evidence="3" id="KW-0804">Transcription</keyword>
<name>A0A6N1AIW0_9PROT</name>
<dbReference type="PROSITE" id="PS00041">
    <property type="entry name" value="HTH_ARAC_FAMILY_1"/>
    <property type="match status" value="1"/>
</dbReference>
<keyword evidence="2" id="KW-0238">DNA-binding</keyword>
<dbReference type="Gene3D" id="3.20.80.10">
    <property type="entry name" value="Regulatory factor, effector binding domain"/>
    <property type="match status" value="1"/>
</dbReference>
<keyword evidence="6" id="KW-1185">Reference proteome</keyword>
<dbReference type="RefSeq" id="WP_149197726.1">
    <property type="nucleotide sequence ID" value="NZ_BSOV01000038.1"/>
</dbReference>
<dbReference type="InterPro" id="IPR029442">
    <property type="entry name" value="GyrI-like"/>
</dbReference>
<dbReference type="InterPro" id="IPR018060">
    <property type="entry name" value="HTH_AraC"/>
</dbReference>
<reference evidence="5 6" key="1">
    <citation type="submission" date="2020-06" db="EMBL/GenBank/DDBJ databases">
        <title>Complete genome of Azosprillum oryzae KACC14407.</title>
        <authorList>
            <person name="Kim M."/>
            <person name="Park Y.-J."/>
            <person name="Shin J.-H."/>
        </authorList>
    </citation>
    <scope>NUCLEOTIDE SEQUENCE [LARGE SCALE GENOMIC DNA]</scope>
    <source>
        <strain evidence="5 6">KACC 14407</strain>
    </source>
</reference>
<accession>A0A6N1AIW0</accession>
<dbReference type="InterPro" id="IPR009057">
    <property type="entry name" value="Homeodomain-like_sf"/>
</dbReference>
<dbReference type="Pfam" id="PF06445">
    <property type="entry name" value="GyrI-like"/>
    <property type="match status" value="1"/>
</dbReference>
<dbReference type="EMBL" id="CP054619">
    <property type="protein sequence ID" value="QKS51038.1"/>
    <property type="molecule type" value="Genomic_DNA"/>
</dbReference>
<dbReference type="PANTHER" id="PTHR40055">
    <property type="entry name" value="TRANSCRIPTIONAL REGULATOR YGIV-RELATED"/>
    <property type="match status" value="1"/>
</dbReference>
<dbReference type="PANTHER" id="PTHR40055:SF1">
    <property type="entry name" value="TRANSCRIPTIONAL REGULATOR YGIV-RELATED"/>
    <property type="match status" value="1"/>
</dbReference>
<dbReference type="InterPro" id="IPR011256">
    <property type="entry name" value="Reg_factor_effector_dom_sf"/>
</dbReference>
<dbReference type="Gene3D" id="1.10.10.60">
    <property type="entry name" value="Homeodomain-like"/>
    <property type="match status" value="2"/>
</dbReference>
<dbReference type="AlphaFoldDB" id="A0A6N1AIW0"/>
<protein>
    <submittedName>
        <fullName evidence="5">AraC family transcriptional regulator</fullName>
    </submittedName>
</protein>
<evidence type="ECO:0000313" key="6">
    <source>
        <dbReference type="Proteomes" id="UP000509702"/>
    </source>
</evidence>
<dbReference type="InterPro" id="IPR010499">
    <property type="entry name" value="AraC_E-bd"/>
</dbReference>
<dbReference type="SUPFAM" id="SSF46689">
    <property type="entry name" value="Homeodomain-like"/>
    <property type="match status" value="2"/>
</dbReference>
<gene>
    <name evidence="5" type="ORF">HUE56_10995</name>
</gene>
<dbReference type="SMART" id="SM00342">
    <property type="entry name" value="HTH_ARAC"/>
    <property type="match status" value="1"/>
</dbReference>
<evidence type="ECO:0000259" key="4">
    <source>
        <dbReference type="PROSITE" id="PS01124"/>
    </source>
</evidence>
<feature type="domain" description="HTH araC/xylS-type" evidence="4">
    <location>
        <begin position="36"/>
        <end position="134"/>
    </location>
</feature>
<proteinExistence type="predicted"/>
<evidence type="ECO:0000313" key="5">
    <source>
        <dbReference type="EMBL" id="QKS51038.1"/>
    </source>
</evidence>
<evidence type="ECO:0000256" key="3">
    <source>
        <dbReference type="ARBA" id="ARBA00023163"/>
    </source>
</evidence>
<evidence type="ECO:0000256" key="2">
    <source>
        <dbReference type="ARBA" id="ARBA00023125"/>
    </source>
</evidence>
<dbReference type="KEGG" id="aoz:HUE56_10995"/>
<dbReference type="SUPFAM" id="SSF55136">
    <property type="entry name" value="Probable bacterial effector-binding domain"/>
    <property type="match status" value="1"/>
</dbReference>
<keyword evidence="1" id="KW-0805">Transcription regulation</keyword>
<evidence type="ECO:0000256" key="1">
    <source>
        <dbReference type="ARBA" id="ARBA00023015"/>
    </source>
</evidence>
<dbReference type="InterPro" id="IPR050908">
    <property type="entry name" value="SmbC-like"/>
</dbReference>
<dbReference type="Proteomes" id="UP000509702">
    <property type="component" value="Chromosome"/>
</dbReference>
<dbReference type="OrthoDB" id="5295469at2"/>
<dbReference type="InterPro" id="IPR020449">
    <property type="entry name" value="Tscrpt_reg_AraC-type_HTH"/>
</dbReference>
<dbReference type="GO" id="GO:0003700">
    <property type="term" value="F:DNA-binding transcription factor activity"/>
    <property type="evidence" value="ECO:0007669"/>
    <property type="project" value="InterPro"/>
</dbReference>
<dbReference type="PRINTS" id="PR00032">
    <property type="entry name" value="HTHARAC"/>
</dbReference>
<organism evidence="5 6">
    <name type="scientific">Azospirillum oryzae</name>
    <dbReference type="NCBI Taxonomy" id="286727"/>
    <lineage>
        <taxon>Bacteria</taxon>
        <taxon>Pseudomonadati</taxon>
        <taxon>Pseudomonadota</taxon>
        <taxon>Alphaproteobacteria</taxon>
        <taxon>Rhodospirillales</taxon>
        <taxon>Azospirillaceae</taxon>
        <taxon>Azospirillum</taxon>
    </lineage>
</organism>
<dbReference type="SMART" id="SM00871">
    <property type="entry name" value="AraC_E_bind"/>
    <property type="match status" value="1"/>
</dbReference>
<dbReference type="GO" id="GO:0043565">
    <property type="term" value="F:sequence-specific DNA binding"/>
    <property type="evidence" value="ECO:0007669"/>
    <property type="project" value="InterPro"/>
</dbReference>
<dbReference type="Pfam" id="PF12833">
    <property type="entry name" value="HTH_18"/>
    <property type="match status" value="1"/>
</dbReference>